<feature type="region of interest" description="Disordered" evidence="1">
    <location>
        <begin position="1"/>
        <end position="28"/>
    </location>
</feature>
<name>A0A0B2BEB2_9ACTN</name>
<dbReference type="RefSeq" id="WP_039355836.1">
    <property type="nucleotide sequence ID" value="NZ_PGEZ01000003.1"/>
</dbReference>
<dbReference type="EMBL" id="PGEZ01000003">
    <property type="protein sequence ID" value="PJJ48254.1"/>
    <property type="molecule type" value="Genomic_DNA"/>
</dbReference>
<evidence type="ECO:0000256" key="1">
    <source>
        <dbReference type="SAM" id="MobiDB-lite"/>
    </source>
</evidence>
<accession>A0A0B2BEB2</accession>
<evidence type="ECO:0000313" key="4">
    <source>
        <dbReference type="Proteomes" id="UP000230842"/>
    </source>
</evidence>
<dbReference type="Pfam" id="PF09995">
    <property type="entry name" value="MPAB_Lcp_cat"/>
    <property type="match status" value="1"/>
</dbReference>
<dbReference type="OrthoDB" id="7614910at2"/>
<dbReference type="InterPro" id="IPR018713">
    <property type="entry name" value="MPAB/Lcp_cat_dom"/>
</dbReference>
<feature type="domain" description="ER-bound oxygenase mpaB/mpaB'/Rubber oxygenase catalytic" evidence="2">
    <location>
        <begin position="162"/>
        <end position="359"/>
    </location>
</feature>
<organism evidence="3 4">
    <name type="scientific">Mumia flava</name>
    <dbReference type="NCBI Taxonomy" id="1348852"/>
    <lineage>
        <taxon>Bacteria</taxon>
        <taxon>Bacillati</taxon>
        <taxon>Actinomycetota</taxon>
        <taxon>Actinomycetes</taxon>
        <taxon>Propionibacteriales</taxon>
        <taxon>Nocardioidaceae</taxon>
        <taxon>Mumia</taxon>
    </lineage>
</organism>
<dbReference type="InterPro" id="IPR037473">
    <property type="entry name" value="Lcp-like"/>
</dbReference>
<proteinExistence type="predicted"/>
<dbReference type="GO" id="GO:0016491">
    <property type="term" value="F:oxidoreductase activity"/>
    <property type="evidence" value="ECO:0007669"/>
    <property type="project" value="InterPro"/>
</dbReference>
<dbReference type="PANTHER" id="PTHR37539">
    <property type="entry name" value="SECRETED PROTEIN-RELATED"/>
    <property type="match status" value="1"/>
</dbReference>
<reference evidence="3 4" key="1">
    <citation type="submission" date="2017-11" db="EMBL/GenBank/DDBJ databases">
        <title>Genomic Encyclopedia of Archaeal and Bacterial Type Strains, Phase II (KMG-II): From Individual Species to Whole Genera.</title>
        <authorList>
            <person name="Goeker M."/>
        </authorList>
    </citation>
    <scope>NUCLEOTIDE SEQUENCE [LARGE SCALE GENOMIC DNA]</scope>
    <source>
        <strain evidence="3 4">DSM 27763</strain>
    </source>
</reference>
<comment type="caution">
    <text evidence="3">The sequence shown here is derived from an EMBL/GenBank/DDBJ whole genome shotgun (WGS) entry which is preliminary data.</text>
</comment>
<protein>
    <submittedName>
        <fullName evidence="3">Uncharacterized protein DUF2236</fullName>
    </submittedName>
</protein>
<sequence>MTTAPPVTDHTAAPEPAPRYPSRFRAGEQRGARLGRPLRLITGLHDDVDEDLMRRLGESMWRGDDVADALADAIRMRAGTPGRVPMADFHTRLREGPGSIPDEPEALTSFFAAVEATPDWLDLDLLAEGARTMRRFGRNAADVLLQLSLIGGYRFGGPTDLLVATGGLTGDMTRRRLAETQKWAVAIAQPDAMFPYAEGWRLTVHVRAMHALVNRTFAPTWDVDRWGLPVNQTDQAATLGLFDGVLLIGVRALGVPVSADESRAVMHLWKYVGWLMGVADEWLVDTERERHRINLHVLRAQDTITDAGPQLAQAIIEALRDLPNGRFRAERTLSMLTTFLGPTSTRELGLPVRVPWGTAATIAENTVRYRVLNRGERGRRRLEQWGDRVADQLLRDYYGDADQELGALG</sequence>
<evidence type="ECO:0000259" key="2">
    <source>
        <dbReference type="Pfam" id="PF09995"/>
    </source>
</evidence>
<evidence type="ECO:0000313" key="3">
    <source>
        <dbReference type="EMBL" id="PJJ48254.1"/>
    </source>
</evidence>
<keyword evidence="4" id="KW-1185">Reference proteome</keyword>
<dbReference type="Proteomes" id="UP000230842">
    <property type="component" value="Unassembled WGS sequence"/>
</dbReference>
<gene>
    <name evidence="3" type="ORF">CLV56_3958</name>
</gene>
<dbReference type="PANTHER" id="PTHR37539:SF1">
    <property type="entry name" value="ER-BOUND OXYGENASE MPAB_MPAB'_RUBBER OXYGENASE CATALYTIC DOMAIN-CONTAINING PROTEIN"/>
    <property type="match status" value="1"/>
</dbReference>
<dbReference type="AlphaFoldDB" id="A0A0B2BEB2"/>